<dbReference type="OrthoDB" id="93052at2759"/>
<dbReference type="Proteomes" id="UP001165121">
    <property type="component" value="Unassembled WGS sequence"/>
</dbReference>
<comment type="caution">
    <text evidence="1">The sequence shown here is derived from an EMBL/GenBank/DDBJ whole genome shotgun (WGS) entry which is preliminary data.</text>
</comment>
<proteinExistence type="predicted"/>
<organism evidence="1 2">
    <name type="scientific">Phytophthora fragariaefolia</name>
    <dbReference type="NCBI Taxonomy" id="1490495"/>
    <lineage>
        <taxon>Eukaryota</taxon>
        <taxon>Sar</taxon>
        <taxon>Stramenopiles</taxon>
        <taxon>Oomycota</taxon>
        <taxon>Peronosporomycetes</taxon>
        <taxon>Peronosporales</taxon>
        <taxon>Peronosporaceae</taxon>
        <taxon>Phytophthora</taxon>
    </lineage>
</organism>
<evidence type="ECO:0000313" key="2">
    <source>
        <dbReference type="Proteomes" id="UP001165121"/>
    </source>
</evidence>
<reference evidence="1" key="1">
    <citation type="submission" date="2023-04" db="EMBL/GenBank/DDBJ databases">
        <title>Phytophthora fragariaefolia NBRC 109709.</title>
        <authorList>
            <person name="Ichikawa N."/>
            <person name="Sato H."/>
            <person name="Tonouchi N."/>
        </authorList>
    </citation>
    <scope>NUCLEOTIDE SEQUENCE</scope>
    <source>
        <strain evidence="1">NBRC 109709</strain>
    </source>
</reference>
<protein>
    <submittedName>
        <fullName evidence="1">Unnamed protein product</fullName>
    </submittedName>
</protein>
<sequence>MAAGRVRNMLLFKYMRDPQMLSHIPAVKKMENRKAYLKKEPAGGWELNKFVSLQNWAVLKMCQDAETFLSADESNMAVMNAMIILDELSIHLPMAKRRLNQWGSLLPLERIS</sequence>
<evidence type="ECO:0000313" key="1">
    <source>
        <dbReference type="EMBL" id="GMF53654.1"/>
    </source>
</evidence>
<gene>
    <name evidence="1" type="ORF">Pfra01_002222800</name>
</gene>
<name>A0A9W6Y531_9STRA</name>
<accession>A0A9W6Y531</accession>
<dbReference type="EMBL" id="BSXT01003319">
    <property type="protein sequence ID" value="GMF53654.1"/>
    <property type="molecule type" value="Genomic_DNA"/>
</dbReference>
<keyword evidence="2" id="KW-1185">Reference proteome</keyword>
<dbReference type="AlphaFoldDB" id="A0A9W6Y531"/>